<evidence type="ECO:0008006" key="4">
    <source>
        <dbReference type="Google" id="ProtNLM"/>
    </source>
</evidence>
<keyword evidence="1" id="KW-0472">Membrane</keyword>
<feature type="transmembrane region" description="Helical" evidence="1">
    <location>
        <begin position="155"/>
        <end position="178"/>
    </location>
</feature>
<dbReference type="Proteomes" id="UP000253436">
    <property type="component" value="Unassembled WGS sequence"/>
</dbReference>
<comment type="caution">
    <text evidence="2">The sequence shown here is derived from an EMBL/GenBank/DDBJ whole genome shotgun (WGS) entry which is preliminary data.</text>
</comment>
<feature type="transmembrane region" description="Helical" evidence="1">
    <location>
        <begin position="129"/>
        <end position="148"/>
    </location>
</feature>
<keyword evidence="3" id="KW-1185">Reference proteome</keyword>
<reference evidence="2 3" key="1">
    <citation type="submission" date="2018-07" db="EMBL/GenBank/DDBJ databases">
        <title>Genomic Encyclopedia of Type Strains, Phase III (KMG-III): the genomes of soil and plant-associated and newly described type strains.</title>
        <authorList>
            <person name="Whitman W."/>
        </authorList>
    </citation>
    <scope>NUCLEOTIDE SEQUENCE [LARGE SCALE GENOMIC DNA]</scope>
    <source>
        <strain evidence="2 3">CECT 7958</strain>
    </source>
</reference>
<organism evidence="2 3">
    <name type="scientific">Winogradskyella arenosi</name>
    <dbReference type="NCBI Taxonomy" id="533325"/>
    <lineage>
        <taxon>Bacteria</taxon>
        <taxon>Pseudomonadati</taxon>
        <taxon>Bacteroidota</taxon>
        <taxon>Flavobacteriia</taxon>
        <taxon>Flavobacteriales</taxon>
        <taxon>Flavobacteriaceae</taxon>
        <taxon>Winogradskyella</taxon>
    </lineage>
</organism>
<name>A0A368ZBL2_9FLAO</name>
<keyword evidence="1" id="KW-1133">Transmembrane helix</keyword>
<feature type="transmembrane region" description="Helical" evidence="1">
    <location>
        <begin position="339"/>
        <end position="360"/>
    </location>
</feature>
<feature type="transmembrane region" description="Helical" evidence="1">
    <location>
        <begin position="391"/>
        <end position="410"/>
    </location>
</feature>
<feature type="transmembrane region" description="Helical" evidence="1">
    <location>
        <begin position="30"/>
        <end position="47"/>
    </location>
</feature>
<feature type="transmembrane region" description="Helical" evidence="1">
    <location>
        <begin position="99"/>
        <end position="123"/>
    </location>
</feature>
<dbReference type="OrthoDB" id="966190at2"/>
<proteinExistence type="predicted"/>
<feature type="transmembrane region" description="Helical" evidence="1">
    <location>
        <begin position="198"/>
        <end position="216"/>
    </location>
</feature>
<keyword evidence="1" id="KW-0812">Transmembrane</keyword>
<feature type="transmembrane region" description="Helical" evidence="1">
    <location>
        <begin position="366"/>
        <end position="384"/>
    </location>
</feature>
<evidence type="ECO:0000313" key="3">
    <source>
        <dbReference type="Proteomes" id="UP000253436"/>
    </source>
</evidence>
<protein>
    <recommendedName>
        <fullName evidence="4">Oligosaccharide repeat unit polymerase</fullName>
    </recommendedName>
</protein>
<gene>
    <name evidence="2" type="ORF">DFQ08_105140</name>
</gene>
<dbReference type="EMBL" id="QPJO01000005">
    <property type="protein sequence ID" value="RCW90251.1"/>
    <property type="molecule type" value="Genomic_DNA"/>
</dbReference>
<feature type="transmembrane region" description="Helical" evidence="1">
    <location>
        <begin position="67"/>
        <end position="87"/>
    </location>
</feature>
<sequence>MMFWSLLGIITVCYIGYRFIKALGNSIPILELLLLIAGLQWIVGPYIEYRTSFQHFKYYMYVDEVEYMQYAVPAYLTMMIVVFIGLSKLKKKQFPIDTFYQYSNYAVILVAVGFISEIIRSVAPGGLKFIFFLLANFKFVGAILLFFSKKKWHRYVFFLAIILLVFTSLKNALFHDLILWSTFFYMFWAYKTKPSFKLNIIILITGFFISTMIQAVKSDYRTLVWQGFSGSYTTLFIDILSKRLSGGLTKNTEEQEELNVRLNQGWIISAIMDHTPRVQAYAGGATVKDAIIASALPRFLNPNKKIAGGVENFEKYTGIMLGSSTSMGMSMLGEGYANYGKVGGMFFMGIWGYLLGWVWLFLFKKIENNIIILFFLPLIFFQVVKAETELVVVLNHLVKSLVLVFLFLWFTKKVLNLHFVNAENR</sequence>
<accession>A0A368ZBL2</accession>
<dbReference type="RefSeq" id="WP_147269480.1">
    <property type="nucleotide sequence ID" value="NZ_QPJO01000005.1"/>
</dbReference>
<evidence type="ECO:0000313" key="2">
    <source>
        <dbReference type="EMBL" id="RCW90251.1"/>
    </source>
</evidence>
<evidence type="ECO:0000256" key="1">
    <source>
        <dbReference type="SAM" id="Phobius"/>
    </source>
</evidence>
<dbReference type="AlphaFoldDB" id="A0A368ZBL2"/>